<evidence type="ECO:0000256" key="15">
    <source>
        <dbReference type="ARBA" id="ARBA00023288"/>
    </source>
</evidence>
<dbReference type="PANTHER" id="PTHR30040">
    <property type="entry name" value="THIAMINE BIOSYNTHESIS LIPOPROTEIN APBE"/>
    <property type="match status" value="1"/>
</dbReference>
<keyword evidence="7" id="KW-0285">Flavoprotein</keyword>
<dbReference type="FunFam" id="3.10.520.10:FF:000001">
    <property type="entry name" value="FAD:protein FMN transferase"/>
    <property type="match status" value="1"/>
</dbReference>
<keyword evidence="10" id="KW-0732">Signal</keyword>
<keyword evidence="15" id="KW-0449">Lipoprotein</keyword>
<dbReference type="Gene3D" id="3.10.520.10">
    <property type="entry name" value="ApbE-like domains"/>
    <property type="match status" value="1"/>
</dbReference>
<accession>A0A0F9YIS2</accession>
<comment type="caution">
    <text evidence="19">The sequence shown here is derived from an EMBL/GenBank/DDBJ whole genome shotgun (WGS) entry which is preliminary data.</text>
</comment>
<dbReference type="GO" id="GO:0046872">
    <property type="term" value="F:metal ion binding"/>
    <property type="evidence" value="ECO:0007669"/>
    <property type="project" value="UniProtKB-KW"/>
</dbReference>
<keyword evidence="5" id="KW-1003">Cell membrane</keyword>
<sequence length="394" mass="42598">MNNAGGQASLSKQSVGHKVVCGGALLLMALVMGGCSENDRPLESPVRFEGNIFGTFYQVTITDPLTLGQSQALEEGFLAELESVDQAMSTYRDDAELIAFNEAPLEEWQPLSNELIEVLAISQSVAESSHGAFDITIGDVVNLWSFGPGARPETVPSDEDLAEQLAKVGFDAVEIDAQAMQARRNRDVFVDLSGVAKGHATDRVAAFLDQQGIEHYLVNLGGDLIAKGQRDTQEQTPWRIGIEVPEDGQQRAQHIIPLENMSVATSGDYRNYFEVDGERFSHTIDPRTGQPVAHRLVSVSVFHPSNAWADAWATALMVVGEEEAMQIAVDNSLKVLLLIRNGDAWQSLASPEFVNVFGDALANELGIEQLPAASGTPDPTLQTTMPIDQPVTGE</sequence>
<protein>
    <recommendedName>
        <fullName evidence="4">FAD:protein FMN transferase</fullName>
        <ecNumber evidence="3">2.7.1.180</ecNumber>
    </recommendedName>
    <alternativeName>
        <fullName evidence="16">Flavin transferase</fullName>
    </alternativeName>
</protein>
<keyword evidence="8" id="KW-0808">Transferase</keyword>
<organism evidence="19">
    <name type="scientific">marine sediment metagenome</name>
    <dbReference type="NCBI Taxonomy" id="412755"/>
    <lineage>
        <taxon>unclassified sequences</taxon>
        <taxon>metagenomes</taxon>
        <taxon>ecological metagenomes</taxon>
    </lineage>
</organism>
<dbReference type="AlphaFoldDB" id="A0A0F9YIS2"/>
<feature type="compositionally biased region" description="Polar residues" evidence="18">
    <location>
        <begin position="377"/>
        <end position="386"/>
    </location>
</feature>
<evidence type="ECO:0000256" key="17">
    <source>
        <dbReference type="ARBA" id="ARBA00048540"/>
    </source>
</evidence>
<evidence type="ECO:0000256" key="4">
    <source>
        <dbReference type="ARBA" id="ARBA00016337"/>
    </source>
</evidence>
<evidence type="ECO:0000256" key="3">
    <source>
        <dbReference type="ARBA" id="ARBA00011955"/>
    </source>
</evidence>
<keyword evidence="12" id="KW-0460">Magnesium</keyword>
<feature type="region of interest" description="Disordered" evidence="18">
    <location>
        <begin position="371"/>
        <end position="394"/>
    </location>
</feature>
<dbReference type="EC" id="2.7.1.180" evidence="3"/>
<dbReference type="InterPro" id="IPR003374">
    <property type="entry name" value="ApbE-like_sf"/>
</dbReference>
<evidence type="ECO:0000256" key="1">
    <source>
        <dbReference type="ARBA" id="ARBA00001946"/>
    </source>
</evidence>
<dbReference type="InterPro" id="IPR024932">
    <property type="entry name" value="ApbE"/>
</dbReference>
<keyword evidence="6" id="KW-0997">Cell inner membrane</keyword>
<dbReference type="PANTHER" id="PTHR30040:SF2">
    <property type="entry name" value="FAD:PROTEIN FMN TRANSFERASE"/>
    <property type="match status" value="1"/>
</dbReference>
<evidence type="ECO:0000256" key="18">
    <source>
        <dbReference type="SAM" id="MobiDB-lite"/>
    </source>
</evidence>
<evidence type="ECO:0000256" key="14">
    <source>
        <dbReference type="ARBA" id="ARBA00023139"/>
    </source>
</evidence>
<evidence type="ECO:0000256" key="9">
    <source>
        <dbReference type="ARBA" id="ARBA00022723"/>
    </source>
</evidence>
<evidence type="ECO:0000256" key="8">
    <source>
        <dbReference type="ARBA" id="ARBA00022679"/>
    </source>
</evidence>
<keyword evidence="14" id="KW-0564">Palmitate</keyword>
<evidence type="ECO:0000256" key="5">
    <source>
        <dbReference type="ARBA" id="ARBA00022475"/>
    </source>
</evidence>
<gene>
    <name evidence="19" type="ORF">LCGC14_0087520</name>
</gene>
<evidence type="ECO:0000256" key="10">
    <source>
        <dbReference type="ARBA" id="ARBA00022729"/>
    </source>
</evidence>
<evidence type="ECO:0000256" key="7">
    <source>
        <dbReference type="ARBA" id="ARBA00022630"/>
    </source>
</evidence>
<proteinExistence type="predicted"/>
<evidence type="ECO:0000313" key="19">
    <source>
        <dbReference type="EMBL" id="KKO04394.1"/>
    </source>
</evidence>
<comment type="subcellular location">
    <subcellularLocation>
        <location evidence="2">Cell inner membrane</location>
    </subcellularLocation>
</comment>
<evidence type="ECO:0000256" key="2">
    <source>
        <dbReference type="ARBA" id="ARBA00004533"/>
    </source>
</evidence>
<evidence type="ECO:0000256" key="13">
    <source>
        <dbReference type="ARBA" id="ARBA00023136"/>
    </source>
</evidence>
<evidence type="ECO:0000256" key="16">
    <source>
        <dbReference type="ARBA" id="ARBA00031306"/>
    </source>
</evidence>
<keyword evidence="13" id="KW-0472">Membrane</keyword>
<dbReference type="GO" id="GO:0016740">
    <property type="term" value="F:transferase activity"/>
    <property type="evidence" value="ECO:0007669"/>
    <property type="project" value="UniProtKB-KW"/>
</dbReference>
<evidence type="ECO:0000256" key="12">
    <source>
        <dbReference type="ARBA" id="ARBA00022842"/>
    </source>
</evidence>
<dbReference type="GO" id="GO:0005886">
    <property type="term" value="C:plasma membrane"/>
    <property type="evidence" value="ECO:0007669"/>
    <property type="project" value="UniProtKB-SubCell"/>
</dbReference>
<dbReference type="EMBL" id="LAZR01000023">
    <property type="protein sequence ID" value="KKO04394.1"/>
    <property type="molecule type" value="Genomic_DNA"/>
</dbReference>
<evidence type="ECO:0000256" key="11">
    <source>
        <dbReference type="ARBA" id="ARBA00022827"/>
    </source>
</evidence>
<keyword evidence="9" id="KW-0479">Metal-binding</keyword>
<reference evidence="19" key="1">
    <citation type="journal article" date="2015" name="Nature">
        <title>Complex archaea that bridge the gap between prokaryotes and eukaryotes.</title>
        <authorList>
            <person name="Spang A."/>
            <person name="Saw J.H."/>
            <person name="Jorgensen S.L."/>
            <person name="Zaremba-Niedzwiedzka K."/>
            <person name="Martijn J."/>
            <person name="Lind A.E."/>
            <person name="van Eijk R."/>
            <person name="Schleper C."/>
            <person name="Guy L."/>
            <person name="Ettema T.J."/>
        </authorList>
    </citation>
    <scope>NUCLEOTIDE SEQUENCE</scope>
</reference>
<dbReference type="Pfam" id="PF02424">
    <property type="entry name" value="ApbE"/>
    <property type="match status" value="1"/>
</dbReference>
<comment type="cofactor">
    <cofactor evidence="1">
        <name>Mg(2+)</name>
        <dbReference type="ChEBI" id="CHEBI:18420"/>
    </cofactor>
</comment>
<name>A0A0F9YIS2_9ZZZZ</name>
<keyword evidence="11" id="KW-0274">FAD</keyword>
<dbReference type="SUPFAM" id="SSF143631">
    <property type="entry name" value="ApbE-like"/>
    <property type="match status" value="1"/>
</dbReference>
<comment type="catalytic activity">
    <reaction evidence="17">
        <text>L-threonyl-[protein] + FAD = FMN-L-threonyl-[protein] + AMP + H(+)</text>
        <dbReference type="Rhea" id="RHEA:36847"/>
        <dbReference type="Rhea" id="RHEA-COMP:11060"/>
        <dbReference type="Rhea" id="RHEA-COMP:11061"/>
        <dbReference type="ChEBI" id="CHEBI:15378"/>
        <dbReference type="ChEBI" id="CHEBI:30013"/>
        <dbReference type="ChEBI" id="CHEBI:57692"/>
        <dbReference type="ChEBI" id="CHEBI:74257"/>
        <dbReference type="ChEBI" id="CHEBI:456215"/>
        <dbReference type="EC" id="2.7.1.180"/>
    </reaction>
</comment>
<evidence type="ECO:0000256" key="6">
    <source>
        <dbReference type="ARBA" id="ARBA00022519"/>
    </source>
</evidence>